<keyword evidence="11 20" id="KW-0378">Hydrolase</keyword>
<dbReference type="FunFam" id="3.40.50.10990:FF:000001">
    <property type="entry name" value="Riboflavin biosynthesis protein RibBA"/>
    <property type="match status" value="1"/>
</dbReference>
<dbReference type="GO" id="GO:0009231">
    <property type="term" value="P:riboflavin biosynthetic process"/>
    <property type="evidence" value="ECO:0007669"/>
    <property type="project" value="UniProtKB-UniRule"/>
</dbReference>
<feature type="binding site" evidence="20">
    <location>
        <position position="369"/>
    </location>
    <ligand>
        <name>GTP</name>
        <dbReference type="ChEBI" id="CHEBI:37565"/>
    </ligand>
</feature>
<comment type="function">
    <text evidence="18 20">Catalyzes the conversion of GTP to 2,5-diamino-6-ribosylamino-4(3H)-pyrimidinone 5'-phosphate (DARP), formate and pyrophosphate.</text>
</comment>
<evidence type="ECO:0000256" key="8">
    <source>
        <dbReference type="ARBA" id="ARBA00022619"/>
    </source>
</evidence>
<evidence type="ECO:0000256" key="11">
    <source>
        <dbReference type="ARBA" id="ARBA00022801"/>
    </source>
</evidence>
<accession>A0A1H1MBZ8</accession>
<keyword evidence="16" id="KW-0456">Lyase</keyword>
<proteinExistence type="inferred from homology"/>
<feature type="binding site" evidence="20">
    <location>
        <position position="364"/>
    </location>
    <ligand>
        <name>GTP</name>
        <dbReference type="ChEBI" id="CHEBI:37565"/>
    </ligand>
</feature>
<dbReference type="InterPro" id="IPR000422">
    <property type="entry name" value="DHBP_synthase_RibB"/>
</dbReference>
<feature type="domain" description="GTP cyclohydrolase II" evidence="21">
    <location>
        <begin position="222"/>
        <end position="385"/>
    </location>
</feature>
<feature type="binding site" evidence="20">
    <location>
        <begin position="307"/>
        <end position="309"/>
    </location>
    <ligand>
        <name>GTP</name>
        <dbReference type="ChEBI" id="CHEBI:37565"/>
    </ligand>
</feature>
<evidence type="ECO:0000256" key="7">
    <source>
        <dbReference type="ARBA" id="ARBA00005520"/>
    </source>
</evidence>
<evidence type="ECO:0000256" key="20">
    <source>
        <dbReference type="HAMAP-Rule" id="MF_00179"/>
    </source>
</evidence>
<comment type="function">
    <text evidence="4">Catalyzes the conversion of D-ribulose 5-phosphate to formate and 3,4-dihydroxy-2-butanone 4-phosphate.</text>
</comment>
<dbReference type="GO" id="GO:0008270">
    <property type="term" value="F:zinc ion binding"/>
    <property type="evidence" value="ECO:0007669"/>
    <property type="project" value="UniProtKB-UniRule"/>
</dbReference>
<feature type="active site" description="Proton acceptor" evidence="20">
    <location>
        <position position="341"/>
    </location>
</feature>
<dbReference type="NCBIfam" id="TIGR00506">
    <property type="entry name" value="ribB"/>
    <property type="match status" value="1"/>
</dbReference>
<dbReference type="STRING" id="684552.SAMN04489719_0927"/>
<dbReference type="CDD" id="cd00641">
    <property type="entry name" value="GTP_cyclohydro2"/>
    <property type="match status" value="1"/>
</dbReference>
<feature type="binding site" evidence="20">
    <location>
        <position position="279"/>
    </location>
    <ligand>
        <name>Zn(2+)</name>
        <dbReference type="ChEBI" id="CHEBI:29105"/>
        <note>catalytic</note>
    </ligand>
</feature>
<keyword evidence="23" id="KW-1185">Reference proteome</keyword>
<feature type="binding site" evidence="20">
    <location>
        <position position="281"/>
    </location>
    <ligand>
        <name>Zn(2+)</name>
        <dbReference type="ChEBI" id="CHEBI:29105"/>
        <note>catalytic</note>
    </ligand>
</feature>
<keyword evidence="15" id="KW-0464">Manganese</keyword>
<dbReference type="InterPro" id="IPR032677">
    <property type="entry name" value="GTP_cyclohydro_II"/>
</dbReference>
<evidence type="ECO:0000256" key="17">
    <source>
        <dbReference type="ARBA" id="ARBA00023268"/>
    </source>
</evidence>
<comment type="similarity">
    <text evidence="20">Belongs to the GTP cyclohydrolase II family.</text>
</comment>
<gene>
    <name evidence="20" type="primary">ribA</name>
    <name evidence="22" type="ORF">SAMN04489719_0927</name>
</gene>
<evidence type="ECO:0000256" key="4">
    <source>
        <dbReference type="ARBA" id="ARBA00002284"/>
    </source>
</evidence>
<dbReference type="PANTHER" id="PTHR21327:SF47">
    <property type="entry name" value="GTP CYCLOHYDROLASE II DOMAIN-CONTAINING PROTEIN"/>
    <property type="match status" value="1"/>
</dbReference>
<comment type="pathway">
    <text evidence="6">Cofactor biosynthesis; riboflavin biosynthesis; 2-hydroxy-3-oxobutyl phosphate from D-ribulose 5-phosphate: step 1/1.</text>
</comment>
<dbReference type="GO" id="GO:0005829">
    <property type="term" value="C:cytosol"/>
    <property type="evidence" value="ECO:0007669"/>
    <property type="project" value="TreeGrafter"/>
</dbReference>
<dbReference type="OrthoDB" id="9793111at2"/>
<feature type="binding site" evidence="20">
    <location>
        <position position="284"/>
    </location>
    <ligand>
        <name>GTP</name>
        <dbReference type="ChEBI" id="CHEBI:37565"/>
    </ligand>
</feature>
<keyword evidence="12 20" id="KW-0862">Zinc</keyword>
<dbReference type="EMBL" id="LT629734">
    <property type="protein sequence ID" value="SDR84132.1"/>
    <property type="molecule type" value="Genomic_DNA"/>
</dbReference>
<feature type="active site" description="Nucleophile" evidence="20">
    <location>
        <position position="343"/>
    </location>
</feature>
<evidence type="ECO:0000256" key="12">
    <source>
        <dbReference type="ARBA" id="ARBA00022833"/>
    </source>
</evidence>
<dbReference type="Gene3D" id="3.90.870.10">
    <property type="entry name" value="DHBP synthase"/>
    <property type="match status" value="1"/>
</dbReference>
<comment type="catalytic activity">
    <reaction evidence="19 20">
        <text>GTP + 4 H2O = 2,5-diamino-6-hydroxy-4-(5-phosphoribosylamino)-pyrimidine + formate + 2 phosphate + 3 H(+)</text>
        <dbReference type="Rhea" id="RHEA:23704"/>
        <dbReference type="ChEBI" id="CHEBI:15377"/>
        <dbReference type="ChEBI" id="CHEBI:15378"/>
        <dbReference type="ChEBI" id="CHEBI:15740"/>
        <dbReference type="ChEBI" id="CHEBI:37565"/>
        <dbReference type="ChEBI" id="CHEBI:43474"/>
        <dbReference type="ChEBI" id="CHEBI:58614"/>
        <dbReference type="EC" id="3.5.4.25"/>
    </reaction>
</comment>
<evidence type="ECO:0000313" key="22">
    <source>
        <dbReference type="EMBL" id="SDR84132.1"/>
    </source>
</evidence>
<dbReference type="Pfam" id="PF00926">
    <property type="entry name" value="DHBP_synthase"/>
    <property type="match status" value="1"/>
</dbReference>
<name>A0A1H1MBZ8_9MICO</name>
<dbReference type="InterPro" id="IPR036144">
    <property type="entry name" value="RibA-like_sf"/>
</dbReference>
<keyword evidence="13" id="KW-0460">Magnesium</keyword>
<dbReference type="NCBIfam" id="NF001591">
    <property type="entry name" value="PRK00393.1"/>
    <property type="match status" value="1"/>
</dbReference>
<feature type="binding site" evidence="20">
    <location>
        <position position="329"/>
    </location>
    <ligand>
        <name>GTP</name>
        <dbReference type="ChEBI" id="CHEBI:37565"/>
    </ligand>
</feature>
<dbReference type="SUPFAM" id="SSF55821">
    <property type="entry name" value="YrdC/RibB"/>
    <property type="match status" value="1"/>
</dbReference>
<evidence type="ECO:0000256" key="2">
    <source>
        <dbReference type="ARBA" id="ARBA00001936"/>
    </source>
</evidence>
<comment type="catalytic activity">
    <reaction evidence="1">
        <text>D-ribulose 5-phosphate = (2S)-2-hydroxy-3-oxobutyl phosphate + formate + H(+)</text>
        <dbReference type="Rhea" id="RHEA:18457"/>
        <dbReference type="ChEBI" id="CHEBI:15378"/>
        <dbReference type="ChEBI" id="CHEBI:15740"/>
        <dbReference type="ChEBI" id="CHEBI:58121"/>
        <dbReference type="ChEBI" id="CHEBI:58830"/>
        <dbReference type="EC" id="4.1.99.12"/>
    </reaction>
</comment>
<evidence type="ECO:0000256" key="5">
    <source>
        <dbReference type="ARBA" id="ARBA00004853"/>
    </source>
</evidence>
<dbReference type="NCBIfam" id="TIGR00505">
    <property type="entry name" value="ribA"/>
    <property type="match status" value="1"/>
</dbReference>
<dbReference type="Gene3D" id="3.40.50.10990">
    <property type="entry name" value="GTP cyclohydrolase II"/>
    <property type="match status" value="1"/>
</dbReference>
<evidence type="ECO:0000256" key="14">
    <source>
        <dbReference type="ARBA" id="ARBA00023134"/>
    </source>
</evidence>
<evidence type="ECO:0000256" key="9">
    <source>
        <dbReference type="ARBA" id="ARBA00022723"/>
    </source>
</evidence>
<comment type="similarity">
    <text evidence="7">In the N-terminal section; belongs to the DHBP synthase family.</text>
</comment>
<evidence type="ECO:0000256" key="10">
    <source>
        <dbReference type="ARBA" id="ARBA00022741"/>
    </source>
</evidence>
<dbReference type="EC" id="3.5.4.25" evidence="20"/>
<feature type="binding site" evidence="20">
    <location>
        <position position="268"/>
    </location>
    <ligand>
        <name>Zn(2+)</name>
        <dbReference type="ChEBI" id="CHEBI:29105"/>
        <note>catalytic</note>
    </ligand>
</feature>
<reference evidence="23" key="1">
    <citation type="submission" date="2016-10" db="EMBL/GenBank/DDBJ databases">
        <authorList>
            <person name="Varghese N."/>
            <person name="Submissions S."/>
        </authorList>
    </citation>
    <scope>NUCLEOTIDE SEQUENCE [LARGE SCALE GENOMIC DNA]</scope>
    <source>
        <strain evidence="23">DSM 22965</strain>
    </source>
</reference>
<dbReference type="SUPFAM" id="SSF142695">
    <property type="entry name" value="RibA-like"/>
    <property type="match status" value="1"/>
</dbReference>
<keyword evidence="10 20" id="KW-0547">Nucleotide-binding</keyword>
<evidence type="ECO:0000256" key="18">
    <source>
        <dbReference type="ARBA" id="ARBA00043932"/>
    </source>
</evidence>
<keyword evidence="14 20" id="KW-0342">GTP-binding</keyword>
<dbReference type="FunFam" id="3.90.870.10:FF:000001">
    <property type="entry name" value="Riboflavin biosynthesis protein RibBA"/>
    <property type="match status" value="1"/>
</dbReference>
<evidence type="ECO:0000256" key="13">
    <source>
        <dbReference type="ARBA" id="ARBA00022842"/>
    </source>
</evidence>
<feature type="binding site" evidence="20">
    <location>
        <begin position="263"/>
        <end position="267"/>
    </location>
    <ligand>
        <name>GTP</name>
        <dbReference type="ChEBI" id="CHEBI:37565"/>
    </ligand>
</feature>
<evidence type="ECO:0000256" key="1">
    <source>
        <dbReference type="ARBA" id="ARBA00000141"/>
    </source>
</evidence>
<keyword evidence="17" id="KW-0511">Multifunctional enzyme</keyword>
<dbReference type="InterPro" id="IPR000926">
    <property type="entry name" value="RibA"/>
</dbReference>
<dbReference type="AlphaFoldDB" id="A0A1H1MBZ8"/>
<evidence type="ECO:0000256" key="6">
    <source>
        <dbReference type="ARBA" id="ARBA00004904"/>
    </source>
</evidence>
<dbReference type="PIRSF" id="PIRSF001259">
    <property type="entry name" value="RibA"/>
    <property type="match status" value="1"/>
</dbReference>
<dbReference type="PANTHER" id="PTHR21327">
    <property type="entry name" value="GTP CYCLOHYDROLASE II-RELATED"/>
    <property type="match status" value="1"/>
</dbReference>
<dbReference type="HAMAP" id="MF_00179">
    <property type="entry name" value="RibA"/>
    <property type="match status" value="1"/>
</dbReference>
<dbReference type="GO" id="GO:0003935">
    <property type="term" value="F:GTP cyclohydrolase II activity"/>
    <property type="evidence" value="ECO:0007669"/>
    <property type="project" value="UniProtKB-UniRule"/>
</dbReference>
<dbReference type="UniPathway" id="UPA00275">
    <property type="reaction ID" value="UER00399"/>
</dbReference>
<dbReference type="InterPro" id="IPR017945">
    <property type="entry name" value="DHBP_synth_RibB-like_a/b_dom"/>
</dbReference>
<comment type="pathway">
    <text evidence="5 20">Cofactor biosynthesis; riboflavin biosynthesis; 5-amino-6-(D-ribitylamino)uracil from GTP: step 1/4.</text>
</comment>
<evidence type="ECO:0000259" key="21">
    <source>
        <dbReference type="Pfam" id="PF00925"/>
    </source>
</evidence>
<dbReference type="GO" id="GO:0008686">
    <property type="term" value="F:3,4-dihydroxy-2-butanone-4-phosphate synthase activity"/>
    <property type="evidence" value="ECO:0007669"/>
    <property type="project" value="UniProtKB-EC"/>
</dbReference>
<protein>
    <recommendedName>
        <fullName evidence="20">GTP cyclohydrolase-2</fullName>
        <ecNumber evidence="20">3.5.4.25</ecNumber>
    </recommendedName>
    <alternativeName>
        <fullName evidence="20">GTP cyclohydrolase II</fullName>
    </alternativeName>
</protein>
<comment type="cofactor">
    <cofactor evidence="3">
        <name>Mg(2+)</name>
        <dbReference type="ChEBI" id="CHEBI:18420"/>
    </cofactor>
</comment>
<evidence type="ECO:0000256" key="3">
    <source>
        <dbReference type="ARBA" id="ARBA00001946"/>
    </source>
</evidence>
<dbReference type="Proteomes" id="UP000199649">
    <property type="component" value="Chromosome I"/>
</dbReference>
<dbReference type="RefSeq" id="WP_092665934.1">
    <property type="nucleotide sequence ID" value="NZ_LT629734.1"/>
</dbReference>
<keyword evidence="8 20" id="KW-0686">Riboflavin biosynthesis</keyword>
<evidence type="ECO:0000256" key="19">
    <source>
        <dbReference type="ARBA" id="ARBA00049295"/>
    </source>
</evidence>
<sequence length="422" mass="45597">MSITTIDVALKALRDRKPVIVVDDEGRENEGDLIMSAQLASAEWVAFMVRHTSGYLCAPLTAERADELGLPLMVLENEDTRQTAYTITVDAADRTSTGISADDRAHTLRVLGDPASTPESLRRPGHIVPLRAVEGGVRARAGHTEAAVELMQLAGLEPVGVIGELVEDSGEMRRLPSLIAFGEEHDLPVITIADLIDYLDADGLPTACGGDNEESARVSFEVETDVPTRYGTFRIAAYRDRQTGADHVAIIAGDELSDGALVRVHSECLTGEALHSLKCECGPQLDDAMQQIQQAGGGMVVYLRGHEGRGIGLINKLRAYRLQEDGLDTLDANLALGLPADAREYGAAAAIIRERGMRSIKLLSNNPLKREALEQHGIEVSELVPLLVGVGAHNEQYLAAKRDRMGHRLPDRITQNDEQGEG</sequence>
<dbReference type="Pfam" id="PF00925">
    <property type="entry name" value="GTP_cyclohydro2"/>
    <property type="match status" value="1"/>
</dbReference>
<evidence type="ECO:0000256" key="16">
    <source>
        <dbReference type="ARBA" id="ARBA00023239"/>
    </source>
</evidence>
<evidence type="ECO:0000256" key="15">
    <source>
        <dbReference type="ARBA" id="ARBA00023211"/>
    </source>
</evidence>
<comment type="cofactor">
    <cofactor evidence="20">
        <name>Zn(2+)</name>
        <dbReference type="ChEBI" id="CHEBI:29105"/>
    </cofactor>
    <text evidence="20">Binds 1 zinc ion per subunit.</text>
</comment>
<organism evidence="22 23">
    <name type="scientific">Agrococcus carbonis</name>
    <dbReference type="NCBI Taxonomy" id="684552"/>
    <lineage>
        <taxon>Bacteria</taxon>
        <taxon>Bacillati</taxon>
        <taxon>Actinomycetota</taxon>
        <taxon>Actinomycetes</taxon>
        <taxon>Micrococcales</taxon>
        <taxon>Microbacteriaceae</taxon>
        <taxon>Agrococcus</taxon>
    </lineage>
</organism>
<dbReference type="GO" id="GO:0005525">
    <property type="term" value="F:GTP binding"/>
    <property type="evidence" value="ECO:0007669"/>
    <property type="project" value="UniProtKB-KW"/>
</dbReference>
<evidence type="ECO:0000313" key="23">
    <source>
        <dbReference type="Proteomes" id="UP000199649"/>
    </source>
</evidence>
<comment type="cofactor">
    <cofactor evidence="2">
        <name>Mn(2+)</name>
        <dbReference type="ChEBI" id="CHEBI:29035"/>
    </cofactor>
</comment>
<keyword evidence="9 20" id="KW-0479">Metal-binding</keyword>